<proteinExistence type="predicted"/>
<reference evidence="1" key="1">
    <citation type="submission" date="2020-05" db="EMBL/GenBank/DDBJ databases">
        <title>Phylogenomic resolution of chytrid fungi.</title>
        <authorList>
            <person name="Stajich J.E."/>
            <person name="Amses K."/>
            <person name="Simmons R."/>
            <person name="Seto K."/>
            <person name="Myers J."/>
            <person name="Bonds A."/>
            <person name="Quandt C.A."/>
            <person name="Barry K."/>
            <person name="Liu P."/>
            <person name="Grigoriev I."/>
            <person name="Longcore J.E."/>
            <person name="James T.Y."/>
        </authorList>
    </citation>
    <scope>NUCLEOTIDE SEQUENCE</scope>
    <source>
        <strain evidence="1">JEL0318</strain>
    </source>
</reference>
<gene>
    <name evidence="1" type="ORF">HK097_011288</name>
</gene>
<dbReference type="EMBL" id="JADGJD010000913">
    <property type="protein sequence ID" value="KAJ3047706.1"/>
    <property type="molecule type" value="Genomic_DNA"/>
</dbReference>
<name>A0AAD5S6N0_9FUNG</name>
<comment type="caution">
    <text evidence="1">The sequence shown here is derived from an EMBL/GenBank/DDBJ whole genome shotgun (WGS) entry which is preliminary data.</text>
</comment>
<dbReference type="AlphaFoldDB" id="A0AAD5S6N0"/>
<sequence>MRFNRRWMGTTDKEEEEFKRTCLAERAKKMPELQVFMVYNAHTRGTVRNILDGRECEGGDWLSTVFGF</sequence>
<keyword evidence="2" id="KW-1185">Reference proteome</keyword>
<evidence type="ECO:0000313" key="1">
    <source>
        <dbReference type="EMBL" id="KAJ3047706.1"/>
    </source>
</evidence>
<dbReference type="Proteomes" id="UP001212841">
    <property type="component" value="Unassembled WGS sequence"/>
</dbReference>
<organism evidence="1 2">
    <name type="scientific">Rhizophlyctis rosea</name>
    <dbReference type="NCBI Taxonomy" id="64517"/>
    <lineage>
        <taxon>Eukaryota</taxon>
        <taxon>Fungi</taxon>
        <taxon>Fungi incertae sedis</taxon>
        <taxon>Chytridiomycota</taxon>
        <taxon>Chytridiomycota incertae sedis</taxon>
        <taxon>Chytridiomycetes</taxon>
        <taxon>Rhizophlyctidales</taxon>
        <taxon>Rhizophlyctidaceae</taxon>
        <taxon>Rhizophlyctis</taxon>
    </lineage>
</organism>
<accession>A0AAD5S6N0</accession>
<evidence type="ECO:0000313" key="2">
    <source>
        <dbReference type="Proteomes" id="UP001212841"/>
    </source>
</evidence>
<protein>
    <submittedName>
        <fullName evidence="1">Uncharacterized protein</fullName>
    </submittedName>
</protein>